<feature type="transmembrane region" description="Helical" evidence="7">
    <location>
        <begin position="442"/>
        <end position="465"/>
    </location>
</feature>
<proteinExistence type="predicted"/>
<dbReference type="PANTHER" id="PTHR42718">
    <property type="entry name" value="MAJOR FACILITATOR SUPERFAMILY MULTIDRUG TRANSPORTER MFSC"/>
    <property type="match status" value="1"/>
</dbReference>
<evidence type="ECO:0000313" key="10">
    <source>
        <dbReference type="Proteomes" id="UP000626148"/>
    </source>
</evidence>
<dbReference type="SUPFAM" id="SSF103473">
    <property type="entry name" value="MFS general substrate transporter"/>
    <property type="match status" value="1"/>
</dbReference>
<evidence type="ECO:0000256" key="4">
    <source>
        <dbReference type="ARBA" id="ARBA00022692"/>
    </source>
</evidence>
<feature type="transmembrane region" description="Helical" evidence="7">
    <location>
        <begin position="56"/>
        <end position="79"/>
    </location>
</feature>
<dbReference type="EMBL" id="BMXR01000017">
    <property type="protein sequence ID" value="GGX73631.1"/>
    <property type="molecule type" value="Genomic_DNA"/>
</dbReference>
<dbReference type="InterPro" id="IPR020846">
    <property type="entry name" value="MFS_dom"/>
</dbReference>
<reference evidence="9" key="1">
    <citation type="journal article" date="2014" name="Int. J. Syst. Evol. Microbiol.">
        <title>Complete genome sequence of Corynebacterium casei LMG S-19264T (=DSM 44701T), isolated from a smear-ripened cheese.</title>
        <authorList>
            <consortium name="US DOE Joint Genome Institute (JGI-PGF)"/>
            <person name="Walter F."/>
            <person name="Albersmeier A."/>
            <person name="Kalinowski J."/>
            <person name="Ruckert C."/>
        </authorList>
    </citation>
    <scope>NUCLEOTIDE SEQUENCE</scope>
    <source>
        <strain evidence="9">KCTC 22169</strain>
    </source>
</reference>
<dbReference type="Gene3D" id="1.20.1720.10">
    <property type="entry name" value="Multidrug resistance protein D"/>
    <property type="match status" value="1"/>
</dbReference>
<keyword evidence="2" id="KW-0813">Transport</keyword>
<feature type="transmembrane region" description="Helical" evidence="7">
    <location>
        <begin position="233"/>
        <end position="253"/>
    </location>
</feature>
<evidence type="ECO:0000313" key="9">
    <source>
        <dbReference type="EMBL" id="GGX73631.1"/>
    </source>
</evidence>
<keyword evidence="4 7" id="KW-0812">Transmembrane</keyword>
<dbReference type="PROSITE" id="PS50850">
    <property type="entry name" value="MFS"/>
    <property type="match status" value="1"/>
</dbReference>
<feature type="transmembrane region" description="Helical" evidence="7">
    <location>
        <begin position="86"/>
        <end position="106"/>
    </location>
</feature>
<feature type="transmembrane region" description="Helical" evidence="7">
    <location>
        <begin position="174"/>
        <end position="194"/>
    </location>
</feature>
<comment type="caution">
    <text evidence="9">The sequence shown here is derived from an EMBL/GenBank/DDBJ whole genome shotgun (WGS) entry which is preliminary data.</text>
</comment>
<feature type="transmembrane region" description="Helical" evidence="7">
    <location>
        <begin position="145"/>
        <end position="168"/>
    </location>
</feature>
<dbReference type="Gene3D" id="1.20.1250.20">
    <property type="entry name" value="MFS general substrate transporter like domains"/>
    <property type="match status" value="1"/>
</dbReference>
<evidence type="ECO:0000256" key="2">
    <source>
        <dbReference type="ARBA" id="ARBA00022448"/>
    </source>
</evidence>
<dbReference type="AlphaFoldDB" id="A0A918KR54"/>
<dbReference type="GO" id="GO:0022857">
    <property type="term" value="F:transmembrane transporter activity"/>
    <property type="evidence" value="ECO:0007669"/>
    <property type="project" value="InterPro"/>
</dbReference>
<evidence type="ECO:0000256" key="5">
    <source>
        <dbReference type="ARBA" id="ARBA00022989"/>
    </source>
</evidence>
<evidence type="ECO:0000256" key="6">
    <source>
        <dbReference type="ARBA" id="ARBA00023136"/>
    </source>
</evidence>
<dbReference type="NCBIfam" id="TIGR00711">
    <property type="entry name" value="efflux_EmrB"/>
    <property type="match status" value="1"/>
</dbReference>
<protein>
    <submittedName>
        <fullName evidence="9">MFS-type transporter YcnB</fullName>
    </submittedName>
</protein>
<gene>
    <name evidence="9" type="primary">ycnB</name>
    <name evidence="9" type="ORF">GCM10007392_46380</name>
</gene>
<dbReference type="Proteomes" id="UP000626148">
    <property type="component" value="Unassembled WGS sequence"/>
</dbReference>
<evidence type="ECO:0000256" key="3">
    <source>
        <dbReference type="ARBA" id="ARBA00022475"/>
    </source>
</evidence>
<keyword evidence="6 7" id="KW-0472">Membrane</keyword>
<dbReference type="InterPro" id="IPR011701">
    <property type="entry name" value="MFS"/>
</dbReference>
<dbReference type="PANTHER" id="PTHR42718:SF24">
    <property type="entry name" value="MAJOR FACILITATOR SUPERFAMILY (MFS) PROFILE DOMAIN-CONTAINING PROTEIN"/>
    <property type="match status" value="1"/>
</dbReference>
<dbReference type="PRINTS" id="PR01036">
    <property type="entry name" value="TCRTETB"/>
</dbReference>
<evidence type="ECO:0000256" key="1">
    <source>
        <dbReference type="ARBA" id="ARBA00004651"/>
    </source>
</evidence>
<feature type="transmembrane region" description="Helical" evidence="7">
    <location>
        <begin position="364"/>
        <end position="386"/>
    </location>
</feature>
<sequence>MTSHSTTDSDKPALSYNRTLIVVILIAGAFVSVLNQTLMLVAIPPIMQDFQADASLAQWITTAFMMASGLLIPVTAALIDRYSSRTLYLTALLIFTVGTVLGAAAQTFTMLLLARIIQGAAAGIIMPMIQTLMMTMFPLEKRGTAMGLVGLVISFAPAIGPTLSGWIIDHFSWRYLFVLMIPIALVVIVATFFFMKNVTHQRPTRIDALSVTLSSFGWGGLLYGFSIAGSAGWTSPSVLISLIIGAVSLTFFVRRQLDMPMPLLDFKVFQSPVFTLTSLQSILVFTLLISTQTLIPLYIQGVRGQDALHTGLVLLPGAVIMGMVSPVAGRMFDAFGIERQAIVGFLLLAGAMLFLAMVPEDIHYAWIMAGSIGQMLGATLLMMPLITAGVNSLPGPLIAHAAAMNNTLRMVGASIGTALLITVLSTRAALFDSPKSPEALAAGIHLAFWFAFGLAILGLAMSLWLHRYLVRSRRNGAVG</sequence>
<feature type="transmembrane region" description="Helical" evidence="7">
    <location>
        <begin position="407"/>
        <end position="430"/>
    </location>
</feature>
<feature type="domain" description="Major facilitator superfamily (MFS) profile" evidence="8">
    <location>
        <begin position="21"/>
        <end position="470"/>
    </location>
</feature>
<evidence type="ECO:0000259" key="8">
    <source>
        <dbReference type="PROSITE" id="PS50850"/>
    </source>
</evidence>
<dbReference type="CDD" id="cd17503">
    <property type="entry name" value="MFS_LmrB_MDR_like"/>
    <property type="match status" value="1"/>
</dbReference>
<dbReference type="InterPro" id="IPR036259">
    <property type="entry name" value="MFS_trans_sf"/>
</dbReference>
<dbReference type="InterPro" id="IPR004638">
    <property type="entry name" value="EmrB-like"/>
</dbReference>
<keyword evidence="10" id="KW-1185">Reference proteome</keyword>
<accession>A0A918KR54</accession>
<dbReference type="RefSeq" id="WP_189613322.1">
    <property type="nucleotide sequence ID" value="NZ_BMXR01000017.1"/>
</dbReference>
<name>A0A918KR54_9GAMM</name>
<dbReference type="Pfam" id="PF07690">
    <property type="entry name" value="MFS_1"/>
    <property type="match status" value="1"/>
</dbReference>
<organism evidence="9 10">
    <name type="scientific">Saccharospirillum salsuginis</name>
    <dbReference type="NCBI Taxonomy" id="418750"/>
    <lineage>
        <taxon>Bacteria</taxon>
        <taxon>Pseudomonadati</taxon>
        <taxon>Pseudomonadota</taxon>
        <taxon>Gammaproteobacteria</taxon>
        <taxon>Oceanospirillales</taxon>
        <taxon>Saccharospirillaceae</taxon>
        <taxon>Saccharospirillum</taxon>
    </lineage>
</organism>
<feature type="transmembrane region" description="Helical" evidence="7">
    <location>
        <begin position="341"/>
        <end position="358"/>
    </location>
</feature>
<evidence type="ECO:0000256" key="7">
    <source>
        <dbReference type="SAM" id="Phobius"/>
    </source>
</evidence>
<dbReference type="GO" id="GO:0005886">
    <property type="term" value="C:plasma membrane"/>
    <property type="evidence" value="ECO:0007669"/>
    <property type="project" value="UniProtKB-SubCell"/>
</dbReference>
<reference evidence="9" key="2">
    <citation type="submission" date="2020-09" db="EMBL/GenBank/DDBJ databases">
        <authorList>
            <person name="Sun Q."/>
            <person name="Kim S."/>
        </authorList>
    </citation>
    <scope>NUCLEOTIDE SEQUENCE</scope>
    <source>
        <strain evidence="9">KCTC 22169</strain>
    </source>
</reference>
<feature type="transmembrane region" description="Helical" evidence="7">
    <location>
        <begin position="206"/>
        <end position="227"/>
    </location>
</feature>
<feature type="transmembrane region" description="Helical" evidence="7">
    <location>
        <begin position="307"/>
        <end position="329"/>
    </location>
</feature>
<feature type="transmembrane region" description="Helical" evidence="7">
    <location>
        <begin position="20"/>
        <end position="44"/>
    </location>
</feature>
<feature type="transmembrane region" description="Helical" evidence="7">
    <location>
        <begin position="273"/>
        <end position="295"/>
    </location>
</feature>
<comment type="subcellular location">
    <subcellularLocation>
        <location evidence="1">Cell membrane</location>
        <topology evidence="1">Multi-pass membrane protein</topology>
    </subcellularLocation>
</comment>
<keyword evidence="3" id="KW-1003">Cell membrane</keyword>
<keyword evidence="5 7" id="KW-1133">Transmembrane helix</keyword>
<feature type="transmembrane region" description="Helical" evidence="7">
    <location>
        <begin position="112"/>
        <end position="133"/>
    </location>
</feature>